<dbReference type="EMBL" id="JAHRHJ020000002">
    <property type="protein sequence ID" value="KAH9324967.1"/>
    <property type="molecule type" value="Genomic_DNA"/>
</dbReference>
<reference evidence="11 12" key="1">
    <citation type="journal article" date="2021" name="Nat. Plants">
        <title>The Taxus genome provides insights into paclitaxel biosynthesis.</title>
        <authorList>
            <person name="Xiong X."/>
            <person name="Gou J."/>
            <person name="Liao Q."/>
            <person name="Li Y."/>
            <person name="Zhou Q."/>
            <person name="Bi G."/>
            <person name="Li C."/>
            <person name="Du R."/>
            <person name="Wang X."/>
            <person name="Sun T."/>
            <person name="Guo L."/>
            <person name="Liang H."/>
            <person name="Lu P."/>
            <person name="Wu Y."/>
            <person name="Zhang Z."/>
            <person name="Ro D.K."/>
            <person name="Shang Y."/>
            <person name="Huang S."/>
            <person name="Yan J."/>
        </authorList>
    </citation>
    <scope>NUCLEOTIDE SEQUENCE [LARGE SCALE GENOMIC DNA]</scope>
    <source>
        <strain evidence="11">Ta-2019</strain>
    </source>
</reference>
<evidence type="ECO:0000256" key="1">
    <source>
        <dbReference type="ARBA" id="ARBA00004123"/>
    </source>
</evidence>
<feature type="compositionally biased region" description="Low complexity" evidence="9">
    <location>
        <begin position="185"/>
        <end position="204"/>
    </location>
</feature>
<evidence type="ECO:0000313" key="12">
    <source>
        <dbReference type="Proteomes" id="UP000824469"/>
    </source>
</evidence>
<dbReference type="SUPFAM" id="SSF57667">
    <property type="entry name" value="beta-beta-alpha zinc fingers"/>
    <property type="match status" value="1"/>
</dbReference>
<dbReference type="Proteomes" id="UP000824469">
    <property type="component" value="Unassembled WGS sequence"/>
</dbReference>
<name>A0AA38LL07_TAXCH</name>
<feature type="non-terminal residue" evidence="11">
    <location>
        <position position="242"/>
    </location>
</feature>
<dbReference type="PANTHER" id="PTHR45801:SF117">
    <property type="entry name" value="OS07G0417400 PROTEIN"/>
    <property type="match status" value="1"/>
</dbReference>
<feature type="domain" description="C2H2-type" evidence="10">
    <location>
        <begin position="130"/>
        <end position="157"/>
    </location>
</feature>
<evidence type="ECO:0000256" key="5">
    <source>
        <dbReference type="ARBA" id="ARBA00023015"/>
    </source>
</evidence>
<feature type="compositionally biased region" description="Basic and acidic residues" evidence="9">
    <location>
        <begin position="231"/>
        <end position="242"/>
    </location>
</feature>
<dbReference type="InterPro" id="IPR052426">
    <property type="entry name" value="Plant_dev_regulator"/>
</dbReference>
<organism evidence="11 12">
    <name type="scientific">Taxus chinensis</name>
    <name type="common">Chinese yew</name>
    <name type="synonym">Taxus wallichiana var. chinensis</name>
    <dbReference type="NCBI Taxonomy" id="29808"/>
    <lineage>
        <taxon>Eukaryota</taxon>
        <taxon>Viridiplantae</taxon>
        <taxon>Streptophyta</taxon>
        <taxon>Embryophyta</taxon>
        <taxon>Tracheophyta</taxon>
        <taxon>Spermatophyta</taxon>
        <taxon>Pinopsida</taxon>
        <taxon>Pinidae</taxon>
        <taxon>Conifers II</taxon>
        <taxon>Cupressales</taxon>
        <taxon>Taxaceae</taxon>
        <taxon>Taxus</taxon>
    </lineage>
</organism>
<evidence type="ECO:0000256" key="2">
    <source>
        <dbReference type="ARBA" id="ARBA00022723"/>
    </source>
</evidence>
<proteinExistence type="predicted"/>
<feature type="compositionally biased region" description="Basic and acidic residues" evidence="9">
    <location>
        <begin position="93"/>
        <end position="106"/>
    </location>
</feature>
<dbReference type="InterPro" id="IPR036236">
    <property type="entry name" value="Znf_C2H2_sf"/>
</dbReference>
<evidence type="ECO:0000256" key="6">
    <source>
        <dbReference type="ARBA" id="ARBA00023163"/>
    </source>
</evidence>
<keyword evidence="4" id="KW-0862">Zinc</keyword>
<dbReference type="PROSITE" id="PS00028">
    <property type="entry name" value="ZINC_FINGER_C2H2_1"/>
    <property type="match status" value="1"/>
</dbReference>
<dbReference type="Gene3D" id="3.30.160.60">
    <property type="entry name" value="Classic Zinc Finger"/>
    <property type="match status" value="1"/>
</dbReference>
<dbReference type="PANTHER" id="PTHR45801">
    <property type="entry name" value="OS07G0101800 PROTEIN"/>
    <property type="match status" value="1"/>
</dbReference>
<evidence type="ECO:0000256" key="4">
    <source>
        <dbReference type="ARBA" id="ARBA00022833"/>
    </source>
</evidence>
<dbReference type="GO" id="GO:0008270">
    <property type="term" value="F:zinc ion binding"/>
    <property type="evidence" value="ECO:0007669"/>
    <property type="project" value="UniProtKB-KW"/>
</dbReference>
<evidence type="ECO:0000256" key="9">
    <source>
        <dbReference type="SAM" id="MobiDB-lite"/>
    </source>
</evidence>
<keyword evidence="5" id="KW-0805">Transcription regulation</keyword>
<keyword evidence="12" id="KW-1185">Reference proteome</keyword>
<evidence type="ECO:0000256" key="3">
    <source>
        <dbReference type="ARBA" id="ARBA00022771"/>
    </source>
</evidence>
<evidence type="ECO:0000313" key="11">
    <source>
        <dbReference type="EMBL" id="KAH9324967.1"/>
    </source>
</evidence>
<dbReference type="AlphaFoldDB" id="A0AA38LL07"/>
<comment type="subcellular location">
    <subcellularLocation>
        <location evidence="1">Nucleus</location>
    </subcellularLocation>
</comment>
<keyword evidence="3 8" id="KW-0863">Zinc-finger</keyword>
<dbReference type="GO" id="GO:0005634">
    <property type="term" value="C:nucleus"/>
    <property type="evidence" value="ECO:0007669"/>
    <property type="project" value="UniProtKB-SubCell"/>
</dbReference>
<keyword evidence="2" id="KW-0479">Metal-binding</keyword>
<dbReference type="PROSITE" id="PS50157">
    <property type="entry name" value="ZINC_FINGER_C2H2_2"/>
    <property type="match status" value="1"/>
</dbReference>
<evidence type="ECO:0000259" key="10">
    <source>
        <dbReference type="PROSITE" id="PS50157"/>
    </source>
</evidence>
<sequence length="242" mass="27180">VTDELQLVVYPVMRERENVEINCVYMDRVREFESNQLKIPKITFMDTIKKIGDMDNTHSIVRVDSDGGRSVNRENVECQLYQVPQKPQKKFRYNMDQRSSREEAGKNTEQAGEASGDMGQAATSVPPRLYECVFCKGGFTSAQALGGHMNVHRRERARLRQSLSSTLSAPYDLRQRHPAPSSLATQSGQAPSSSSLAPQSATTPGREKYSSEPGSSKTRKERAQDDEELDLELRLGEKPLKK</sequence>
<protein>
    <recommendedName>
        <fullName evidence="10">C2H2-type domain-containing protein</fullName>
    </recommendedName>
</protein>
<gene>
    <name evidence="11" type="ORF">KI387_005145</name>
</gene>
<evidence type="ECO:0000256" key="7">
    <source>
        <dbReference type="ARBA" id="ARBA00023242"/>
    </source>
</evidence>
<keyword evidence="7" id="KW-0539">Nucleus</keyword>
<evidence type="ECO:0000256" key="8">
    <source>
        <dbReference type="PROSITE-ProRule" id="PRU00042"/>
    </source>
</evidence>
<keyword evidence="6" id="KW-0804">Transcription</keyword>
<feature type="region of interest" description="Disordered" evidence="9">
    <location>
        <begin position="166"/>
        <end position="242"/>
    </location>
</feature>
<feature type="region of interest" description="Disordered" evidence="9">
    <location>
        <begin position="89"/>
        <end position="122"/>
    </location>
</feature>
<accession>A0AA38LL07</accession>
<dbReference type="InterPro" id="IPR013087">
    <property type="entry name" value="Znf_C2H2_type"/>
</dbReference>
<comment type="caution">
    <text evidence="11">The sequence shown here is derived from an EMBL/GenBank/DDBJ whole genome shotgun (WGS) entry which is preliminary data.</text>
</comment>